<dbReference type="AlphaFoldDB" id="A0A2T7NFE1"/>
<dbReference type="EMBL" id="PZQS01000013">
    <property type="protein sequence ID" value="PVD19865.1"/>
    <property type="molecule type" value="Genomic_DNA"/>
</dbReference>
<accession>A0A2T7NFE1</accession>
<proteinExistence type="predicted"/>
<reference evidence="2 3" key="1">
    <citation type="submission" date="2018-04" db="EMBL/GenBank/DDBJ databases">
        <title>The genome of golden apple snail Pomacea canaliculata provides insight into stress tolerance and invasive adaptation.</title>
        <authorList>
            <person name="Liu C."/>
            <person name="Liu B."/>
            <person name="Ren Y."/>
            <person name="Zhang Y."/>
            <person name="Wang H."/>
            <person name="Li S."/>
            <person name="Jiang F."/>
            <person name="Yin L."/>
            <person name="Zhang G."/>
            <person name="Qian W."/>
            <person name="Fan W."/>
        </authorList>
    </citation>
    <scope>NUCLEOTIDE SEQUENCE [LARGE SCALE GENOMIC DNA]</scope>
    <source>
        <strain evidence="2">SZHN2017</strain>
        <tissue evidence="2">Muscle</tissue>
    </source>
</reference>
<protein>
    <submittedName>
        <fullName evidence="2">Uncharacterized protein</fullName>
    </submittedName>
</protein>
<gene>
    <name evidence="2" type="ORF">C0Q70_20358</name>
</gene>
<name>A0A2T7NFE1_POMCA</name>
<evidence type="ECO:0000313" key="3">
    <source>
        <dbReference type="Proteomes" id="UP000245119"/>
    </source>
</evidence>
<feature type="region of interest" description="Disordered" evidence="1">
    <location>
        <begin position="280"/>
        <end position="301"/>
    </location>
</feature>
<dbReference type="Proteomes" id="UP000245119">
    <property type="component" value="Linkage Group LG13"/>
</dbReference>
<keyword evidence="3" id="KW-1185">Reference proteome</keyword>
<evidence type="ECO:0000313" key="2">
    <source>
        <dbReference type="EMBL" id="PVD19865.1"/>
    </source>
</evidence>
<evidence type="ECO:0000256" key="1">
    <source>
        <dbReference type="SAM" id="MobiDB-lite"/>
    </source>
</evidence>
<organism evidence="2 3">
    <name type="scientific">Pomacea canaliculata</name>
    <name type="common">Golden apple snail</name>
    <dbReference type="NCBI Taxonomy" id="400727"/>
    <lineage>
        <taxon>Eukaryota</taxon>
        <taxon>Metazoa</taxon>
        <taxon>Spiralia</taxon>
        <taxon>Lophotrochozoa</taxon>
        <taxon>Mollusca</taxon>
        <taxon>Gastropoda</taxon>
        <taxon>Caenogastropoda</taxon>
        <taxon>Architaenioglossa</taxon>
        <taxon>Ampullarioidea</taxon>
        <taxon>Ampullariidae</taxon>
        <taxon>Pomacea</taxon>
    </lineage>
</organism>
<sequence length="349" mass="38383">MSRYASCAADTNAVGKDEYISSYVNPLVQREESRLSSTASKTRWCQLRAVTTPPISSTSGCLDSTQNINNGEYCMLGRGKPSRPAAAQRCMPQLTAIPVHRILQRLPHRYLTWQGRCSYGRWRTASQASQQSPTRLPHHNSDIPLSLLYLPASSLIHPFTTRPQSVCRPTMGYDTRVSGAQRGLNVNCIPTLSPVTEHELSRLSVTCRQLSAGASHNTGHKENPHSPGAPRGSCVDPLYMSFFLSLCLSAEAARNKSQPTPHHSGDSTVLPCTRQRAGGSNLAQLQRRGAQRSLTQHQQRRPPRLRFLRLAAPSFRLSAAWSSVDDGFPKAELCADCQLVEQLGYLPPG</sequence>
<comment type="caution">
    <text evidence="2">The sequence shown here is derived from an EMBL/GenBank/DDBJ whole genome shotgun (WGS) entry which is preliminary data.</text>
</comment>